<reference evidence="3" key="1">
    <citation type="journal article" date="2019" name="PLoS Negl. Trop. Dis.">
        <title>Revisiting the worldwide diversity of Leptospira species in the environment.</title>
        <authorList>
            <person name="Vincent A.T."/>
            <person name="Schiettekatte O."/>
            <person name="Bourhy P."/>
            <person name="Veyrier F.J."/>
            <person name="Picardeau M."/>
        </authorList>
    </citation>
    <scope>NUCLEOTIDE SEQUENCE [LARGE SCALE GENOMIC DNA]</scope>
    <source>
        <strain evidence="3">SSW15</strain>
    </source>
</reference>
<dbReference type="CDD" id="cd06259">
    <property type="entry name" value="YdcF-like"/>
    <property type="match status" value="1"/>
</dbReference>
<dbReference type="InterPro" id="IPR014729">
    <property type="entry name" value="Rossmann-like_a/b/a_fold"/>
</dbReference>
<proteinExistence type="predicted"/>
<dbReference type="PANTHER" id="PTHR30336">
    <property type="entry name" value="INNER MEMBRANE PROTEIN, PROBABLE PERMEASE"/>
    <property type="match status" value="1"/>
</dbReference>
<dbReference type="RefSeq" id="WP_135769106.1">
    <property type="nucleotide sequence ID" value="NZ_RQET01000013.1"/>
</dbReference>
<name>A0A4R9G5J1_9LEPT</name>
<gene>
    <name evidence="3" type="ORF">EHO60_15410</name>
</gene>
<dbReference type="GO" id="GO:0005886">
    <property type="term" value="C:plasma membrane"/>
    <property type="evidence" value="ECO:0007669"/>
    <property type="project" value="TreeGrafter"/>
</dbReference>
<keyword evidence="1" id="KW-0812">Transmembrane</keyword>
<dbReference type="InterPro" id="IPR003848">
    <property type="entry name" value="DUF218"/>
</dbReference>
<evidence type="ECO:0000313" key="4">
    <source>
        <dbReference type="Proteomes" id="UP000298458"/>
    </source>
</evidence>
<accession>A0A4R9G5J1</accession>
<dbReference type="Proteomes" id="UP000298458">
    <property type="component" value="Unassembled WGS sequence"/>
</dbReference>
<dbReference type="InterPro" id="IPR051599">
    <property type="entry name" value="Cell_Envelope_Assoc"/>
</dbReference>
<organism evidence="3 4">
    <name type="scientific">Leptospira fletcheri</name>
    <dbReference type="NCBI Taxonomy" id="2484981"/>
    <lineage>
        <taxon>Bacteria</taxon>
        <taxon>Pseudomonadati</taxon>
        <taxon>Spirochaetota</taxon>
        <taxon>Spirochaetia</taxon>
        <taxon>Leptospirales</taxon>
        <taxon>Leptospiraceae</taxon>
        <taxon>Leptospira</taxon>
    </lineage>
</organism>
<dbReference type="GO" id="GO:0000270">
    <property type="term" value="P:peptidoglycan metabolic process"/>
    <property type="evidence" value="ECO:0007669"/>
    <property type="project" value="TreeGrafter"/>
</dbReference>
<evidence type="ECO:0000256" key="1">
    <source>
        <dbReference type="SAM" id="Phobius"/>
    </source>
</evidence>
<keyword evidence="1" id="KW-1133">Transmembrane helix</keyword>
<evidence type="ECO:0000259" key="2">
    <source>
        <dbReference type="Pfam" id="PF02698"/>
    </source>
</evidence>
<dbReference type="Gene3D" id="3.40.50.620">
    <property type="entry name" value="HUPs"/>
    <property type="match status" value="1"/>
</dbReference>
<dbReference type="EMBL" id="RQET01000013">
    <property type="protein sequence ID" value="TGK06425.1"/>
    <property type="molecule type" value="Genomic_DNA"/>
</dbReference>
<sequence length="272" mass="30919">METVFFVLSKIAGIFLFPLPICLILAFWAGLKLPKKKQRIAVCLPLLLLWVCSTDSFSQWLVQGLEEKYPPVSSKELPKADAIVVLGGAVDNMNLYSERPQLGPSAERMTDAILLYKEGKAPRIVFTGGSGNLLFQTKKEAEFAEMFFLSFGIPKTAIFLESQSRNTKENAEYTAEIFRKKGWKSLILITSAFHMERSLRVFHKTGLKIHPWPTDYNSQIKVLTLDSFVPSAHTLALTSTVWKERIGLLVYEARERISTFLPLRLRFPWSKD</sequence>
<feature type="transmembrane region" description="Helical" evidence="1">
    <location>
        <begin position="6"/>
        <end position="28"/>
    </location>
</feature>
<comment type="caution">
    <text evidence="3">The sequence shown here is derived from an EMBL/GenBank/DDBJ whole genome shotgun (WGS) entry which is preliminary data.</text>
</comment>
<protein>
    <submittedName>
        <fullName evidence="3">YdcF family protein</fullName>
    </submittedName>
</protein>
<keyword evidence="1" id="KW-0472">Membrane</keyword>
<dbReference type="PANTHER" id="PTHR30336:SF4">
    <property type="entry name" value="ENVELOPE BIOGENESIS FACTOR ELYC"/>
    <property type="match status" value="1"/>
</dbReference>
<dbReference type="GO" id="GO:0043164">
    <property type="term" value="P:Gram-negative-bacterium-type cell wall biogenesis"/>
    <property type="evidence" value="ECO:0007669"/>
    <property type="project" value="TreeGrafter"/>
</dbReference>
<dbReference type="AlphaFoldDB" id="A0A4R9G5J1"/>
<keyword evidence="4" id="KW-1185">Reference proteome</keyword>
<evidence type="ECO:0000313" key="3">
    <source>
        <dbReference type="EMBL" id="TGK06425.1"/>
    </source>
</evidence>
<dbReference type="OrthoDB" id="9782395at2"/>
<dbReference type="Pfam" id="PF02698">
    <property type="entry name" value="DUF218"/>
    <property type="match status" value="1"/>
</dbReference>
<feature type="domain" description="DUF218" evidence="2">
    <location>
        <begin position="81"/>
        <end position="247"/>
    </location>
</feature>